<dbReference type="GO" id="GO:0005737">
    <property type="term" value="C:cytoplasm"/>
    <property type="evidence" value="ECO:0007669"/>
    <property type="project" value="TreeGrafter"/>
</dbReference>
<evidence type="ECO:0000259" key="3">
    <source>
        <dbReference type="Pfam" id="PF23210"/>
    </source>
</evidence>
<dbReference type="InterPro" id="IPR045206">
    <property type="entry name" value="Maestro_heat-like_prot"/>
</dbReference>
<evidence type="ECO:0000313" key="6">
    <source>
        <dbReference type="EMBL" id="CAD7404942.1"/>
    </source>
</evidence>
<evidence type="ECO:0008006" key="7">
    <source>
        <dbReference type="Google" id="ProtNLM"/>
    </source>
</evidence>
<name>A0A7R9H1V3_TIMCR</name>
<feature type="domain" description="Maestro/Maestro-like HEAT-repeats" evidence="5">
    <location>
        <begin position="1418"/>
        <end position="1689"/>
    </location>
</feature>
<dbReference type="InterPro" id="IPR055406">
    <property type="entry name" value="HEAT_Maestro"/>
</dbReference>
<feature type="domain" description="MROH2B-like N-terminal HEAT-repeats" evidence="4">
    <location>
        <begin position="36"/>
        <end position="255"/>
    </location>
</feature>
<evidence type="ECO:0000259" key="2">
    <source>
        <dbReference type="Pfam" id="PF21047"/>
    </source>
</evidence>
<organism evidence="6">
    <name type="scientific">Timema cristinae</name>
    <name type="common">Walking stick</name>
    <dbReference type="NCBI Taxonomy" id="61476"/>
    <lineage>
        <taxon>Eukaryota</taxon>
        <taxon>Metazoa</taxon>
        <taxon>Ecdysozoa</taxon>
        <taxon>Arthropoda</taxon>
        <taxon>Hexapoda</taxon>
        <taxon>Insecta</taxon>
        <taxon>Pterygota</taxon>
        <taxon>Neoptera</taxon>
        <taxon>Polyneoptera</taxon>
        <taxon>Phasmatodea</taxon>
        <taxon>Timematodea</taxon>
        <taxon>Timematoidea</taxon>
        <taxon>Timematidae</taxon>
        <taxon>Timema</taxon>
    </lineage>
</organism>
<dbReference type="InterPro" id="IPR048465">
    <property type="entry name" value="Maestro-like_HEAT"/>
</dbReference>
<gene>
    <name evidence="6" type="ORF">TCEB3V08_LOCUS7748</name>
</gene>
<evidence type="ECO:0000259" key="4">
    <source>
        <dbReference type="Pfam" id="PF23221"/>
    </source>
</evidence>
<accession>A0A7R9H1V3</accession>
<dbReference type="Pfam" id="PF23210">
    <property type="entry name" value="HEAT_Maestro_2"/>
    <property type="match status" value="3"/>
</dbReference>
<sequence length="1692" mass="185733">MDSQSKDAQVFMVVLKLIEAAADKEETVRKAVMTSLRKLSKKHPSEVLRHAVDYRKRNVKISVHHQAVLLHTMEHICLDHLSEVDGDVVLLLVQFSIDEMTRSPDYLPVVQMPASGILVALGKAHCNEVMEGLLKHLQPGVVPHYSILHTMGSLAAANVFGIVPFVKATLGTLLPMMGGLRSDALRQVFSYTLGKFSEAVADYLVNIDHAPDPTVKLGAFSTEMGIAYDVLASSWLHSRDPKVCETVLGALGPMFALLPADKVAEQVPRLVPALLALYRRNMDPHPVTQCLAAVLLVVISGTKTSLEPHLDNLLNVMFDLVREYVRQLLVEGERKPPGVCDLESQLRVKLLSVHFPGLRSTVDREEPLRGPAVFRQDRLVQRYYSAGFNGLKRHSLNRLDSLHFTDRVVELLVQQLKNNNSRERIKALFVITHLVNSSENRVNSRLTDLVAGLRGMLGEHDCRVKKVFLKTIVALVYHGYLSDAEGREFVEFIVRQCCPSTLPGKESDNAALSEELRSTCCNTLYLLATTVPQVEDLLWTLLLRLLPVAQYTPATGVITRCLTHLAAKKREEPSTNDNTVELTGPHVVFARCLALLGSPLESNRGIHVLGFLKNYASILNSHLKPAWDQRLAVLVTHLEVTTDWWRGEVWEDLVLEFLSVTLTELADEKWSRQLGDSLTCQVPLYVDHPLEKAMLYKCLSVVIVHSTDKEFVHQQLEVLVGALKQASPQESKVSRFNVSTPCLGLLISISCPQILCPQGVARALGLCAREHLHPLLARLERLAAEELARKSSRLLGFMKDSRHELELERLKTSLLLCYGEVALEAPGTQLLPRLEHGPAAWVLAQLRGAKAPRTKEAALETLGNIAESFHPNRNSLHIPLQGRSEVLATVLDQFQAQCADLHSTVLEVVTALVRLPPPLTSEERVVVLKTCFTQVYQGMGGREDVLSSLGSLVRQILLDSVSPATLDEMFTLLEPWLVSGDAHQREAAVTTLSMVLRCYLDNLQLGYESPSKFTQTGLLLGRLVPRCTDPCLPVRPRAVECVSLVLQLASRYEGHLADHDNDTTGALENIQQQIVTEDPSSLFKVTGELARIICGKLPHFQLMHFSESLQEGLLDPETTSSSGASVVLNILLKAKGGELYHQVHDILAGLLQQLAHIHCPQTRTGTIRAVLALAGHHPKAVVSALLHRPLPFNLAVTECWEGLAQDPELCADIIDQFLRLVTTTPPYEEEGKGNSETKIASLQPLAAISAMREMFRISGTMRELAIGRFADLFSCFLVSVGGYVGVSPPIYTPQQPSTGGSKFAFFPNRGAYKLNPARVAREAFEAFLQCAGCESIAGALSRCDHIEAGDSLASFVDMVPGITRAVCASIPHALPKLITALSQHATSTYESRRVAVVAFYSELVKLKLNGQGVLLESVINNLLNCPGDPSSEVRRLCLGGLAAVASLDPEQRARYSGPVVSALVQGLDDQGRIPLAAILGFSYMLPAMDLEHVRSVQTSVALRIKPYFQREDVVMRAAAIRMFGDLAKFGGSNSTSAFIEQVQGNFVSLLLHLSDCDDQVVKACKYSLRQTSPLLRAARVNAMVQDHLIDGANLHYTDFMADLAKVVAEELVELVPGFVIGALTHIKSPWPALRGNAATFAGSLCGHLASSDDINSSVQLDTVCARLVLLLRDEDASVRAKTARAMSSIFVI</sequence>
<dbReference type="InterPro" id="IPR055408">
    <property type="entry name" value="HEAT_MROH2B-like"/>
</dbReference>
<dbReference type="InterPro" id="IPR011989">
    <property type="entry name" value="ARM-like"/>
</dbReference>
<feature type="domain" description="MROH2B-like HEAT-repeats" evidence="3">
    <location>
        <begin position="758"/>
        <end position="936"/>
    </location>
</feature>
<feature type="domain" description="MROH2B-like HEAT-repeats" evidence="3">
    <location>
        <begin position="404"/>
        <end position="726"/>
    </location>
</feature>
<dbReference type="InterPro" id="IPR056282">
    <property type="entry name" value="MROH2B-like_N_HEAT"/>
</dbReference>
<reference evidence="6" key="1">
    <citation type="submission" date="2020-11" db="EMBL/GenBank/DDBJ databases">
        <authorList>
            <person name="Tran Van P."/>
        </authorList>
    </citation>
    <scope>NUCLEOTIDE SEQUENCE</scope>
</reference>
<dbReference type="SUPFAM" id="SSF48371">
    <property type="entry name" value="ARM repeat"/>
    <property type="match status" value="2"/>
</dbReference>
<dbReference type="PANTHER" id="PTHR23120:SF0">
    <property type="entry name" value="MAESTRO HEAT-LIKE REPEAT FAMILY MEMBER 1"/>
    <property type="match status" value="1"/>
</dbReference>
<proteinExistence type="predicted"/>
<feature type="domain" description="Maestro-like HEAT-repeats" evidence="2">
    <location>
        <begin position="983"/>
        <end position="1213"/>
    </location>
</feature>
<dbReference type="InterPro" id="IPR016024">
    <property type="entry name" value="ARM-type_fold"/>
</dbReference>
<keyword evidence="1" id="KW-0677">Repeat</keyword>
<dbReference type="Gene3D" id="1.25.10.10">
    <property type="entry name" value="Leucine-rich Repeat Variant"/>
    <property type="match status" value="5"/>
</dbReference>
<evidence type="ECO:0000256" key="1">
    <source>
        <dbReference type="ARBA" id="ARBA00022737"/>
    </source>
</evidence>
<dbReference type="Pfam" id="PF23227">
    <property type="entry name" value="HEAT_MROH2B_C"/>
    <property type="match status" value="1"/>
</dbReference>
<evidence type="ECO:0000259" key="5">
    <source>
        <dbReference type="Pfam" id="PF23227"/>
    </source>
</evidence>
<dbReference type="Pfam" id="PF21047">
    <property type="entry name" value="HEAT_Maestro"/>
    <property type="match status" value="1"/>
</dbReference>
<protein>
    <recommendedName>
        <fullName evidence="7">Maestro heat-like repeat-containing protein family member 1</fullName>
    </recommendedName>
</protein>
<feature type="domain" description="MROH2B-like HEAT-repeats" evidence="3">
    <location>
        <begin position="258"/>
        <end position="319"/>
    </location>
</feature>
<dbReference type="PANTHER" id="PTHR23120">
    <property type="entry name" value="MAESTRO-RELATED HEAT DOMAIN-CONTAINING"/>
    <property type="match status" value="1"/>
</dbReference>
<dbReference type="EMBL" id="OC319305">
    <property type="protein sequence ID" value="CAD7404942.1"/>
    <property type="molecule type" value="Genomic_DNA"/>
</dbReference>
<dbReference type="Pfam" id="PF23221">
    <property type="entry name" value="HEAT_MROH2B_1st"/>
    <property type="match status" value="1"/>
</dbReference>